<evidence type="ECO:0000256" key="2">
    <source>
        <dbReference type="ARBA" id="ARBA00007577"/>
    </source>
</evidence>
<feature type="domain" description="ABC transporter" evidence="12">
    <location>
        <begin position="394"/>
        <end position="639"/>
    </location>
</feature>
<evidence type="ECO:0000256" key="7">
    <source>
        <dbReference type="ARBA" id="ARBA00022840"/>
    </source>
</evidence>
<reference evidence="14" key="1">
    <citation type="submission" date="2020-01" db="EMBL/GenBank/DDBJ databases">
        <title>Identification and distribution of gene clusters putatively required for synthesis of sphingolipid metabolism inhibitors in phylogenetically diverse species of the filamentous fungus Fusarium.</title>
        <authorList>
            <person name="Kim H.-S."/>
            <person name="Busman M."/>
            <person name="Brown D.W."/>
            <person name="Divon H."/>
            <person name="Uhlig S."/>
            <person name="Proctor R.H."/>
        </authorList>
    </citation>
    <scope>NUCLEOTIDE SEQUENCE</scope>
    <source>
        <strain evidence="14">NRRL 31653</strain>
    </source>
</reference>
<evidence type="ECO:0000256" key="1">
    <source>
        <dbReference type="ARBA" id="ARBA00004141"/>
    </source>
</evidence>
<keyword evidence="8 11" id="KW-1133">Transmembrane helix</keyword>
<feature type="transmembrane region" description="Helical" evidence="11">
    <location>
        <begin position="704"/>
        <end position="729"/>
    </location>
</feature>
<dbReference type="SUPFAM" id="SSF52540">
    <property type="entry name" value="P-loop containing nucleoside triphosphate hydrolases"/>
    <property type="match status" value="2"/>
</dbReference>
<dbReference type="GO" id="GO:0016887">
    <property type="term" value="F:ATP hydrolysis activity"/>
    <property type="evidence" value="ECO:0007669"/>
    <property type="project" value="InterPro"/>
</dbReference>
<comment type="subcellular location">
    <subcellularLocation>
        <location evidence="1">Membrane</location>
        <topology evidence="1">Multi-pass membrane protein</topology>
    </subcellularLocation>
</comment>
<dbReference type="InterPro" id="IPR003593">
    <property type="entry name" value="AAA+_ATPase"/>
</dbReference>
<dbReference type="GO" id="GO:0090374">
    <property type="term" value="P:oligopeptide export from mitochondrion"/>
    <property type="evidence" value="ECO:0007669"/>
    <property type="project" value="TreeGrafter"/>
</dbReference>
<feature type="compositionally biased region" description="Polar residues" evidence="10">
    <location>
        <begin position="9"/>
        <end position="26"/>
    </location>
</feature>
<dbReference type="GO" id="GO:0005743">
    <property type="term" value="C:mitochondrial inner membrane"/>
    <property type="evidence" value="ECO:0007669"/>
    <property type="project" value="TreeGrafter"/>
</dbReference>
<feature type="transmembrane region" description="Helical" evidence="11">
    <location>
        <begin position="191"/>
        <end position="211"/>
    </location>
</feature>
<feature type="transmembrane region" description="Helical" evidence="11">
    <location>
        <begin position="119"/>
        <end position="143"/>
    </location>
</feature>
<dbReference type="CDD" id="cd03249">
    <property type="entry name" value="ABC_MTABC3_MDL1_MDL2"/>
    <property type="match status" value="2"/>
</dbReference>
<name>A0A9P5B2X7_9HYPO</name>
<evidence type="ECO:0000313" key="15">
    <source>
        <dbReference type="Proteomes" id="UP000737391"/>
    </source>
</evidence>
<dbReference type="CDD" id="cd18577">
    <property type="entry name" value="ABC_6TM_Pgp_ABCB1_D1_like"/>
    <property type="match status" value="1"/>
</dbReference>
<sequence length="1278" mass="140188">MAETKEKNTATGGSPSGSAVSNNQDMAVTIEHNGDEKGDTKEEEKKDTSFKYYLRVFTYNDRLGWILNSIAFVAMIAAGTILPLMDLVFGKFINVFTDFAAGVLSPAGYRSEVSKYSLYFIYLFIAKFALTYLWTILVSIAAINTTKALRVDFVRSTLRQEVAFFDSPSSSIPGQITTNGNLINQGISEKFGITIAALSTFVSAFVVAFAVQWKLTLIVLAIIPVNLVVTIICVAIDTGYEYAMFDVYSRSSSLAEEAFSTIRTAHAFWAFPKLSKRFTNTLEEARRIGHKKSWVYMVLFPTEFFCIFAGYGLAFWQGMRMYSEGEITQPGTVVTVIFAVLVAATALTQIAPQTIAISKATAAAQEMFEMIDRKSQIDALSQEGDIISDFKGDIQFRGVRFAYPSRANVEILHSLNLDIPADQTTALVGASGSGKSTIFGLLERWYMPSAGSITLDGRPVESLNLQWLRTNIRMVQQEPTLFSGTIYQNVVDGLTGTSMVDLSEEEKKRMVVDACKSAYAHDFIETLPNGYDTWIGERGASLSGGQKQRVVIARSIISNPKVLMLDEATSALDPNAEKIVQQALNNVAKGRTMIVIAHRLSTIRDADNIIVMAKGETIEQGSHDSLIERGGTYSRLVRLQDLGKGNASSDDADSETDKEEPVTGLDPVLSRASQHATADISQDDGINYSLLKGLWLVIKEQRSLWFSGFILVIISLLGGGTYPALAILFSKTMKAFETIDVSEANFFSLMFFVVALANFVIYAVAGWVCNEIGQHVMTVYRGELFDNTLRQDMVFFDDPNRGTGALVSRLAAEPTSLQELLSMNLSLIMINIVTVLSSSILAIAYGWKLGLVLTLCALPVLVGSGYVRIRLEYKFDDDTAGRFAKSSSLASEAVLGIRTVSSLALERAVIERYSSALEGLAKEAIASLGWKMLFYSFSQSASFLAMALGFWYGGRLVSFGEYTTDQFYVIFIAVVFSGETSAMLFQYTTSITKARTAINYIFQQRRQKALHDNADNGPGALGSEKSSEKGIDVSCEEITFAYPRRPKLQVLKGVDISIESGKMVALVGASGCGKSTMIALLERFYDPTSGMLLADGQDIKTKDRRLHRRDIALVQQEPVLYQGSIRDNISLGIEEGVPSDDEIIEACKQANVYEFVSSLPEGLTTPCGNQGLSLSGGQRQRIAIARALIRKPRLLLLDEATSALDTESEKVVKEALDRAAEGRTTVAVAHRLSTIRDADVICVFAGGKIVERGRHEELVAKRGLYYEMVLGQSLDREA</sequence>
<dbReference type="GO" id="GO:0005524">
    <property type="term" value="F:ATP binding"/>
    <property type="evidence" value="ECO:0007669"/>
    <property type="project" value="UniProtKB-KW"/>
</dbReference>
<feature type="domain" description="ABC transmembrane type-1" evidence="13">
    <location>
        <begin position="70"/>
        <end position="359"/>
    </location>
</feature>
<evidence type="ECO:0000313" key="14">
    <source>
        <dbReference type="EMBL" id="KAF4494787.1"/>
    </source>
</evidence>
<evidence type="ECO:0000256" key="10">
    <source>
        <dbReference type="SAM" id="MobiDB-lite"/>
    </source>
</evidence>
<keyword evidence="3" id="KW-0813">Transport</keyword>
<dbReference type="SUPFAM" id="SSF90123">
    <property type="entry name" value="ABC transporter transmembrane region"/>
    <property type="match status" value="2"/>
</dbReference>
<dbReference type="PROSITE" id="PS00211">
    <property type="entry name" value="ABC_TRANSPORTER_1"/>
    <property type="match status" value="2"/>
</dbReference>
<keyword evidence="9 11" id="KW-0472">Membrane</keyword>
<dbReference type="InterPro" id="IPR017871">
    <property type="entry name" value="ABC_transporter-like_CS"/>
</dbReference>
<comment type="similarity">
    <text evidence="2">Belongs to the ABC transporter superfamily. ABCB family. Multidrug resistance exporter (TC 3.A.1.201) subfamily.</text>
</comment>
<gene>
    <name evidence="14" type="ORF">FAGAP_9085</name>
</gene>
<dbReference type="SMART" id="SM00382">
    <property type="entry name" value="AAA"/>
    <property type="match status" value="2"/>
</dbReference>
<keyword evidence="4 11" id="KW-0812">Transmembrane</keyword>
<dbReference type="PROSITE" id="PS50893">
    <property type="entry name" value="ABC_TRANSPORTER_2"/>
    <property type="match status" value="2"/>
</dbReference>
<evidence type="ECO:0000256" key="3">
    <source>
        <dbReference type="ARBA" id="ARBA00022448"/>
    </source>
</evidence>
<feature type="region of interest" description="Disordered" evidence="10">
    <location>
        <begin position="1"/>
        <end position="43"/>
    </location>
</feature>
<dbReference type="FunFam" id="3.40.50.300:FF:000251">
    <property type="entry name" value="ABC transporter B family member 19"/>
    <property type="match status" value="1"/>
</dbReference>
<dbReference type="AlphaFoldDB" id="A0A9P5B2X7"/>
<feature type="transmembrane region" description="Helical" evidence="11">
    <location>
        <begin position="749"/>
        <end position="769"/>
    </location>
</feature>
<feature type="transmembrane region" description="Helical" evidence="11">
    <location>
        <begin position="327"/>
        <end position="347"/>
    </location>
</feature>
<keyword evidence="7" id="KW-0067">ATP-binding</keyword>
<evidence type="ECO:0000259" key="12">
    <source>
        <dbReference type="PROSITE" id="PS50893"/>
    </source>
</evidence>
<dbReference type="PANTHER" id="PTHR43394">
    <property type="entry name" value="ATP-DEPENDENT PERMEASE MDL1, MITOCHONDRIAL"/>
    <property type="match status" value="1"/>
</dbReference>
<feature type="transmembrane region" description="Helical" evidence="11">
    <location>
        <begin position="825"/>
        <end position="845"/>
    </location>
</feature>
<keyword evidence="6" id="KW-0547">Nucleotide-binding</keyword>
<feature type="transmembrane region" description="Helical" evidence="11">
    <location>
        <begin position="294"/>
        <end position="315"/>
    </location>
</feature>
<feature type="compositionally biased region" description="Basic and acidic residues" evidence="10">
    <location>
        <begin position="32"/>
        <end position="43"/>
    </location>
</feature>
<keyword evidence="15" id="KW-1185">Reference proteome</keyword>
<dbReference type="CDD" id="cd18578">
    <property type="entry name" value="ABC_6TM_Pgp_ABCB1_D2_like"/>
    <property type="match status" value="1"/>
</dbReference>
<accession>A0A9P5B2X7</accession>
<evidence type="ECO:0000256" key="11">
    <source>
        <dbReference type="SAM" id="Phobius"/>
    </source>
</evidence>
<dbReference type="Pfam" id="PF00664">
    <property type="entry name" value="ABC_membrane"/>
    <property type="match status" value="2"/>
</dbReference>
<keyword evidence="5" id="KW-0677">Repeat</keyword>
<organism evidence="14 15">
    <name type="scientific">Fusarium agapanthi</name>
    <dbReference type="NCBI Taxonomy" id="1803897"/>
    <lineage>
        <taxon>Eukaryota</taxon>
        <taxon>Fungi</taxon>
        <taxon>Dikarya</taxon>
        <taxon>Ascomycota</taxon>
        <taxon>Pezizomycotina</taxon>
        <taxon>Sordariomycetes</taxon>
        <taxon>Hypocreomycetidae</taxon>
        <taxon>Hypocreales</taxon>
        <taxon>Nectriaceae</taxon>
        <taxon>Fusarium</taxon>
        <taxon>Fusarium fujikuroi species complex</taxon>
    </lineage>
</organism>
<evidence type="ECO:0000256" key="6">
    <source>
        <dbReference type="ARBA" id="ARBA00022741"/>
    </source>
</evidence>
<feature type="transmembrane region" description="Helical" evidence="11">
    <location>
        <begin position="65"/>
        <end position="85"/>
    </location>
</feature>
<dbReference type="InterPro" id="IPR036640">
    <property type="entry name" value="ABC1_TM_sf"/>
</dbReference>
<comment type="caution">
    <text evidence="14">The sequence shown here is derived from an EMBL/GenBank/DDBJ whole genome shotgun (WGS) entry which is preliminary data.</text>
</comment>
<dbReference type="EMBL" id="LUFC02000730">
    <property type="protein sequence ID" value="KAF4494787.1"/>
    <property type="molecule type" value="Genomic_DNA"/>
</dbReference>
<feature type="transmembrane region" description="Helical" evidence="11">
    <location>
        <begin position="966"/>
        <end position="985"/>
    </location>
</feature>
<dbReference type="InterPro" id="IPR003439">
    <property type="entry name" value="ABC_transporter-like_ATP-bd"/>
</dbReference>
<protein>
    <submittedName>
        <fullName evidence="14">Multidrug resistance</fullName>
    </submittedName>
</protein>
<dbReference type="InterPro" id="IPR011527">
    <property type="entry name" value="ABC1_TM_dom"/>
</dbReference>
<dbReference type="Gene3D" id="1.20.1560.10">
    <property type="entry name" value="ABC transporter type 1, transmembrane domain"/>
    <property type="match status" value="1"/>
</dbReference>
<feature type="domain" description="ABC transporter" evidence="12">
    <location>
        <begin position="1033"/>
        <end position="1271"/>
    </location>
</feature>
<dbReference type="FunFam" id="3.40.50.300:FF:000967">
    <property type="entry name" value="ABC multidrug transporter mdr4"/>
    <property type="match status" value="1"/>
</dbReference>
<dbReference type="OrthoDB" id="6500128at2759"/>
<dbReference type="Pfam" id="PF00005">
    <property type="entry name" value="ABC_tran"/>
    <property type="match status" value="2"/>
</dbReference>
<dbReference type="PROSITE" id="PS50929">
    <property type="entry name" value="ABC_TM1F"/>
    <property type="match status" value="2"/>
</dbReference>
<dbReference type="InterPro" id="IPR039421">
    <property type="entry name" value="Type_1_exporter"/>
</dbReference>
<evidence type="ECO:0000256" key="9">
    <source>
        <dbReference type="ARBA" id="ARBA00023136"/>
    </source>
</evidence>
<dbReference type="InterPro" id="IPR027417">
    <property type="entry name" value="P-loop_NTPase"/>
</dbReference>
<dbReference type="Gene3D" id="3.40.50.300">
    <property type="entry name" value="P-loop containing nucleotide triphosphate hydrolases"/>
    <property type="match status" value="2"/>
</dbReference>
<feature type="domain" description="ABC transmembrane type-1" evidence="13">
    <location>
        <begin position="709"/>
        <end position="993"/>
    </location>
</feature>
<proteinExistence type="inferred from homology"/>
<feature type="transmembrane region" description="Helical" evidence="11">
    <location>
        <begin position="217"/>
        <end position="240"/>
    </location>
</feature>
<dbReference type="GO" id="GO:0015421">
    <property type="term" value="F:ABC-type oligopeptide transporter activity"/>
    <property type="evidence" value="ECO:0007669"/>
    <property type="project" value="TreeGrafter"/>
</dbReference>
<dbReference type="Proteomes" id="UP000737391">
    <property type="component" value="Unassembled WGS sequence"/>
</dbReference>
<dbReference type="FunFam" id="1.20.1560.10:FF:000057">
    <property type="entry name" value="ABC multidrug transporter SitT"/>
    <property type="match status" value="1"/>
</dbReference>
<feature type="transmembrane region" description="Helical" evidence="11">
    <location>
        <begin position="932"/>
        <end position="954"/>
    </location>
</feature>
<feature type="region of interest" description="Disordered" evidence="10">
    <location>
        <begin position="644"/>
        <end position="666"/>
    </location>
</feature>
<evidence type="ECO:0000256" key="4">
    <source>
        <dbReference type="ARBA" id="ARBA00022692"/>
    </source>
</evidence>
<evidence type="ECO:0000256" key="8">
    <source>
        <dbReference type="ARBA" id="ARBA00022989"/>
    </source>
</evidence>
<evidence type="ECO:0000259" key="13">
    <source>
        <dbReference type="PROSITE" id="PS50929"/>
    </source>
</evidence>
<evidence type="ECO:0000256" key="5">
    <source>
        <dbReference type="ARBA" id="ARBA00022737"/>
    </source>
</evidence>
<dbReference type="PANTHER" id="PTHR43394:SF11">
    <property type="entry name" value="ATP-BINDING CASSETTE TRANSPORTER"/>
    <property type="match status" value="1"/>
</dbReference>